<sequence length="251" mass="29227">MKSVEGENWWLEGLRVAEWYSFELMVDSYFPPPWNRTLQHWRPYCDLDWRRALVVFNRIFALGLEREVARALSTNFKKSLSIESICELAVVVDRANKLFHKVATTQSERKRRAKVISQAARILAEELHNPSCQSDIRLARYLLGREEDEPRRYPALAPARFEDLAAIAEKMVDLPKVVASPGTPNAHKLYFLRELTDYLVDTYGRPMRSLVLALAGLYFDVSDMTSNDLAQYARVNKKRRHGRLFSPYNFR</sequence>
<protein>
    <submittedName>
        <fullName evidence="1">Uncharacterized protein</fullName>
    </submittedName>
</protein>
<evidence type="ECO:0000313" key="2">
    <source>
        <dbReference type="Proteomes" id="UP001226084"/>
    </source>
</evidence>
<gene>
    <name evidence="1" type="ORF">QE424_000406</name>
</gene>
<dbReference type="EMBL" id="JAUTAS010000001">
    <property type="protein sequence ID" value="MDQ1107247.1"/>
    <property type="molecule type" value="Genomic_DNA"/>
</dbReference>
<organism evidence="1 2">
    <name type="scientific">Stenotrophomonas rhizophila</name>
    <dbReference type="NCBI Taxonomy" id="216778"/>
    <lineage>
        <taxon>Bacteria</taxon>
        <taxon>Pseudomonadati</taxon>
        <taxon>Pseudomonadota</taxon>
        <taxon>Gammaproteobacteria</taxon>
        <taxon>Lysobacterales</taxon>
        <taxon>Lysobacteraceae</taxon>
        <taxon>Stenotrophomonas</taxon>
    </lineage>
</organism>
<name>A0AAP5AE62_9GAMM</name>
<evidence type="ECO:0000313" key="1">
    <source>
        <dbReference type="EMBL" id="MDQ1107247.1"/>
    </source>
</evidence>
<accession>A0AAP5AE62</accession>
<reference evidence="1" key="1">
    <citation type="submission" date="2023-07" db="EMBL/GenBank/DDBJ databases">
        <title>Functional and genomic diversity of the sorghum phyllosphere microbiome.</title>
        <authorList>
            <person name="Shade A."/>
        </authorList>
    </citation>
    <scope>NUCLEOTIDE SEQUENCE</scope>
    <source>
        <strain evidence="1">SORGH_AS_0457</strain>
    </source>
</reference>
<dbReference type="RefSeq" id="WP_307105961.1">
    <property type="nucleotide sequence ID" value="NZ_JAUTAS010000001.1"/>
</dbReference>
<dbReference type="AlphaFoldDB" id="A0AAP5AE62"/>
<dbReference type="Proteomes" id="UP001226084">
    <property type="component" value="Unassembled WGS sequence"/>
</dbReference>
<proteinExistence type="predicted"/>
<comment type="caution">
    <text evidence="1">The sequence shown here is derived from an EMBL/GenBank/DDBJ whole genome shotgun (WGS) entry which is preliminary data.</text>
</comment>